<dbReference type="Gene3D" id="2.60.120.10">
    <property type="entry name" value="Jelly Rolls"/>
    <property type="match status" value="1"/>
</dbReference>
<dbReference type="SMART" id="SM00100">
    <property type="entry name" value="cNMP"/>
    <property type="match status" value="1"/>
</dbReference>
<feature type="domain" description="Cyclic nucleotide-binding" evidence="1">
    <location>
        <begin position="15"/>
        <end position="135"/>
    </location>
</feature>
<dbReference type="PROSITE" id="PS50042">
    <property type="entry name" value="CNMP_BINDING_3"/>
    <property type="match status" value="1"/>
</dbReference>
<dbReference type="CDD" id="cd00038">
    <property type="entry name" value="CAP_ED"/>
    <property type="match status" value="1"/>
</dbReference>
<dbReference type="RefSeq" id="WP_203776663.1">
    <property type="nucleotide sequence ID" value="NZ_BAAAYJ010000021.1"/>
</dbReference>
<dbReference type="EMBL" id="BOMQ01000095">
    <property type="protein sequence ID" value="GIE54129.1"/>
    <property type="molecule type" value="Genomic_DNA"/>
</dbReference>
<accession>A0A919JW78</accession>
<dbReference type="Pfam" id="PF00027">
    <property type="entry name" value="cNMP_binding"/>
    <property type="match status" value="1"/>
</dbReference>
<organism evidence="2 3">
    <name type="scientific">Actinoplanes nipponensis</name>
    <dbReference type="NCBI Taxonomy" id="135950"/>
    <lineage>
        <taxon>Bacteria</taxon>
        <taxon>Bacillati</taxon>
        <taxon>Actinomycetota</taxon>
        <taxon>Actinomycetes</taxon>
        <taxon>Micromonosporales</taxon>
        <taxon>Micromonosporaceae</taxon>
        <taxon>Actinoplanes</taxon>
    </lineage>
</organism>
<evidence type="ECO:0000313" key="2">
    <source>
        <dbReference type="EMBL" id="GIE54129.1"/>
    </source>
</evidence>
<evidence type="ECO:0000259" key="1">
    <source>
        <dbReference type="PROSITE" id="PS50042"/>
    </source>
</evidence>
<name>A0A919JW78_9ACTN</name>
<keyword evidence="3" id="KW-1185">Reference proteome</keyword>
<gene>
    <name evidence="2" type="ORF">Ani05nite_76630</name>
</gene>
<evidence type="ECO:0000313" key="3">
    <source>
        <dbReference type="Proteomes" id="UP000647172"/>
    </source>
</evidence>
<sequence>MAPLSVFDLLVLHPFLSDLPMGLLQGLAAHGRPVLRHTGYRLFREDHPADRFWLLRSGVVALDFHVPGRGDIVIERVGADSVVGWSWLVPPYRWTLGAVVAEDCQAIEFDAARVRLLIGEHPELGRELTTRFLTVMGHRLQAARHRLVELYAYPDHPAGASGPG</sequence>
<dbReference type="InterPro" id="IPR018490">
    <property type="entry name" value="cNMP-bd_dom_sf"/>
</dbReference>
<dbReference type="InterPro" id="IPR014710">
    <property type="entry name" value="RmlC-like_jellyroll"/>
</dbReference>
<dbReference type="Proteomes" id="UP000647172">
    <property type="component" value="Unassembled WGS sequence"/>
</dbReference>
<reference evidence="2" key="1">
    <citation type="submission" date="2021-01" db="EMBL/GenBank/DDBJ databases">
        <title>Whole genome shotgun sequence of Actinoplanes nipponensis NBRC 14063.</title>
        <authorList>
            <person name="Komaki H."/>
            <person name="Tamura T."/>
        </authorList>
    </citation>
    <scope>NUCLEOTIDE SEQUENCE</scope>
    <source>
        <strain evidence="2">NBRC 14063</strain>
    </source>
</reference>
<dbReference type="SUPFAM" id="SSF51206">
    <property type="entry name" value="cAMP-binding domain-like"/>
    <property type="match status" value="1"/>
</dbReference>
<dbReference type="InterPro" id="IPR000595">
    <property type="entry name" value="cNMP-bd_dom"/>
</dbReference>
<comment type="caution">
    <text evidence="2">The sequence shown here is derived from an EMBL/GenBank/DDBJ whole genome shotgun (WGS) entry which is preliminary data.</text>
</comment>
<protein>
    <recommendedName>
        <fullName evidence="1">Cyclic nucleotide-binding domain-containing protein</fullName>
    </recommendedName>
</protein>
<dbReference type="AlphaFoldDB" id="A0A919JW78"/>
<proteinExistence type="predicted"/>